<gene>
    <name evidence="1" type="ORF">YKV036c</name>
</gene>
<proteinExistence type="predicted"/>
<dbReference type="KEGG" id="vg:11107177"/>
<sequence length="735" mass="86742">MISVTEIYNSLIKNNCGSITKAFGYIPVNIAIDFTKKGFHPIYLPKRMYNSVVDIIPEKLYLFKPNVVKPIDLLSALIKLKNIEKFESHIQYHKNIILKTGNQDLIIKCIYYMIISDDDIRYIHERFNNKTSITNHILSFLNKHSIYRMSYILPEDLAINIIRRDHFMYEAIYEHQTFTPDFLKNMLDIYGIAPINYGILDELVPEVIIEILMAVIRPRDAIHLLDMVHIDHLSDDRVKNFIINDIKRGKIEYYISYAEEFLSDRIDDLGIYANIFFNNVTDITNIKITDTELEHIIKYIRYYNKYIEFIINILIDKNNIDLLASIIDYIPDHILTEELCIRIVCESKKHVSIKSLPIHSTLVMVMCIQMKYVDIVEFLDEIDIYTLLEKGADPITDYTFSTKWYNKHHHLITLYVKKYGFCPEKMRKLMFEYPLSKNASYYLLQVMDNNKGAIMFYPYIVCSIQYLLCYNYKLIKRPIPFKEYNTTQCFKKTERLLYFDSLDNNFFKTLIKIHSIPGLKTLNMKNITYEKYTNQVFVKFNPQELNINDEKRIKLQIFDIARLASYGIFYIPYRYISWTPVVDIIQGNDYTNPQKIECVSILDLFSEEFIEYENLGIILSNKYELEYTLSNYQAAINCLISTLFVYIVIGYIKYSNKNEEFIISILDMFYRGLKINEVITDKVSGACKELDKLKNRVSTDSSFIFLKKKSLTNTLLLCEKVCIEIILDNNQSFKS</sequence>
<dbReference type="EMBL" id="HQ849551">
    <property type="protein sequence ID" value="AEN03625.1"/>
    <property type="molecule type" value="Genomic_DNA"/>
</dbReference>
<keyword evidence="2" id="KW-1185">Reference proteome</keyword>
<name>G3EIB4_9POXV</name>
<protein>
    <submittedName>
        <fullName evidence="1">Required for IEV morphogenesis</fullName>
    </submittedName>
</protein>
<evidence type="ECO:0000313" key="1">
    <source>
        <dbReference type="EMBL" id="AEN03625.1"/>
    </source>
</evidence>
<dbReference type="RefSeq" id="YP_004821389.1">
    <property type="nucleotide sequence ID" value="NC_015960.1"/>
</dbReference>
<reference evidence="1 2" key="1">
    <citation type="journal article" date="2011" name="J. Virol.">
        <title>The genome of yoka poxvirus.</title>
        <authorList>
            <person name="Zhao G."/>
            <person name="Droit L."/>
            <person name="Tesh R.B."/>
            <person name="Popov V.L."/>
            <person name="Little N.S."/>
            <person name="Upton C."/>
            <person name="Virgin H.W."/>
            <person name="Wang D."/>
        </authorList>
    </citation>
    <scope>NUCLEOTIDE SEQUENCE [LARGE SCALE GENOMIC DNA]</scope>
    <source>
        <strain evidence="1">DakArB 4268</strain>
    </source>
</reference>
<dbReference type="OrthoDB" id="1433at10239"/>
<dbReference type="GeneID" id="11107177"/>
<dbReference type="InterPro" id="IPR007585">
    <property type="entry name" value="Poxvirus_E2"/>
</dbReference>
<organism evidence="1 2">
    <name type="scientific">Yokapox virus</name>
    <dbReference type="NCBI Taxonomy" id="1076255"/>
    <lineage>
        <taxon>Viruses</taxon>
        <taxon>Varidnaviria</taxon>
        <taxon>Bamfordvirae</taxon>
        <taxon>Nucleocytoviricota</taxon>
        <taxon>Pokkesviricetes</taxon>
        <taxon>Chitovirales</taxon>
        <taxon>Poxviridae</taxon>
        <taxon>Chordopoxvirinae</taxon>
        <taxon>Centapoxvirus</taxon>
        <taxon>Centapoxvirus yokapox</taxon>
    </lineage>
</organism>
<dbReference type="PIRSF" id="PIRSF015692">
    <property type="entry name" value="VAC_E2L"/>
    <property type="match status" value="1"/>
</dbReference>
<evidence type="ECO:0000313" key="2">
    <source>
        <dbReference type="Proteomes" id="UP000164653"/>
    </source>
</evidence>
<dbReference type="Proteomes" id="UP000164653">
    <property type="component" value="Segment"/>
</dbReference>
<dbReference type="Pfam" id="PF04497">
    <property type="entry name" value="Pox_E2-like"/>
    <property type="match status" value="1"/>
</dbReference>
<accession>G3EIB4</accession>
<dbReference type="InterPro" id="IPR021155">
    <property type="entry name" value="Poxvirus_E2/O1"/>
</dbReference>